<keyword evidence="2" id="KW-0812">Transmembrane</keyword>
<feature type="compositionally biased region" description="Low complexity" evidence="1">
    <location>
        <begin position="122"/>
        <end position="136"/>
    </location>
</feature>
<evidence type="ECO:0000256" key="1">
    <source>
        <dbReference type="SAM" id="MobiDB-lite"/>
    </source>
</evidence>
<evidence type="ECO:0000313" key="3">
    <source>
        <dbReference type="EMBL" id="GIH07643.1"/>
    </source>
</evidence>
<dbReference type="EMBL" id="BONY01000038">
    <property type="protein sequence ID" value="GIH07643.1"/>
    <property type="molecule type" value="Genomic_DNA"/>
</dbReference>
<proteinExistence type="predicted"/>
<evidence type="ECO:0000256" key="2">
    <source>
        <dbReference type="SAM" id="Phobius"/>
    </source>
</evidence>
<keyword evidence="2" id="KW-1133">Transmembrane helix</keyword>
<feature type="region of interest" description="Disordered" evidence="1">
    <location>
        <begin position="184"/>
        <end position="211"/>
    </location>
</feature>
<feature type="compositionally biased region" description="Basic and acidic residues" evidence="1">
    <location>
        <begin position="186"/>
        <end position="201"/>
    </location>
</feature>
<name>A0A8J3QDD9_9ACTN</name>
<protein>
    <submittedName>
        <fullName evidence="3">Uncharacterized protein</fullName>
    </submittedName>
</protein>
<feature type="compositionally biased region" description="Polar residues" evidence="1">
    <location>
        <begin position="103"/>
        <end position="121"/>
    </location>
</feature>
<organism evidence="3 4">
    <name type="scientific">Rhizocola hellebori</name>
    <dbReference type="NCBI Taxonomy" id="1392758"/>
    <lineage>
        <taxon>Bacteria</taxon>
        <taxon>Bacillati</taxon>
        <taxon>Actinomycetota</taxon>
        <taxon>Actinomycetes</taxon>
        <taxon>Micromonosporales</taxon>
        <taxon>Micromonosporaceae</taxon>
        <taxon>Rhizocola</taxon>
    </lineage>
</organism>
<feature type="compositionally biased region" description="Pro residues" evidence="1">
    <location>
        <begin position="202"/>
        <end position="211"/>
    </location>
</feature>
<dbReference type="AlphaFoldDB" id="A0A8J3QDD9"/>
<reference evidence="3" key="1">
    <citation type="submission" date="2021-01" db="EMBL/GenBank/DDBJ databases">
        <title>Whole genome shotgun sequence of Rhizocola hellebori NBRC 109834.</title>
        <authorList>
            <person name="Komaki H."/>
            <person name="Tamura T."/>
        </authorList>
    </citation>
    <scope>NUCLEOTIDE SEQUENCE</scope>
    <source>
        <strain evidence="3">NBRC 109834</strain>
    </source>
</reference>
<feature type="region of interest" description="Disordered" evidence="1">
    <location>
        <begin position="103"/>
        <end position="136"/>
    </location>
</feature>
<feature type="transmembrane region" description="Helical" evidence="2">
    <location>
        <begin position="74"/>
        <end position="93"/>
    </location>
</feature>
<dbReference type="Proteomes" id="UP000612899">
    <property type="component" value="Unassembled WGS sequence"/>
</dbReference>
<evidence type="ECO:0000313" key="4">
    <source>
        <dbReference type="Proteomes" id="UP000612899"/>
    </source>
</evidence>
<accession>A0A8J3QDD9</accession>
<keyword evidence="4" id="KW-1185">Reference proteome</keyword>
<dbReference type="RefSeq" id="WP_203911420.1">
    <property type="nucleotide sequence ID" value="NZ_BONY01000038.1"/>
</dbReference>
<comment type="caution">
    <text evidence="3">The sequence shown here is derived from an EMBL/GenBank/DDBJ whole genome shotgun (WGS) entry which is preliminary data.</text>
</comment>
<keyword evidence="2" id="KW-0472">Membrane</keyword>
<gene>
    <name evidence="3" type="ORF">Rhe02_57100</name>
</gene>
<sequence>MNEHRRHLDRETAEQLLDGVSPTRAAGADRLAELLAAAGGPPRPYEYAREEEAVLAFRAAPAPARRRPSWRKLLTFKVLAITATITVGGLAFASTTGIIPGPFSQSPGVSPTGNPTSNTPGRSRASSPASPTPASSAAAAFGGLCNSYLSKDAQARSKALTTPAYADLVTAAGGADRVEAYCTALPDKEKADKSKDPKPTHEPNPPHASRR</sequence>